<organism evidence="1 2">
    <name type="scientific">Chryseobacterium rhizosphaerae</name>
    <dbReference type="NCBI Taxonomy" id="395937"/>
    <lineage>
        <taxon>Bacteria</taxon>
        <taxon>Pseudomonadati</taxon>
        <taxon>Bacteroidota</taxon>
        <taxon>Flavobacteriia</taxon>
        <taxon>Flavobacteriales</taxon>
        <taxon>Weeksellaceae</taxon>
        <taxon>Chryseobacterium group</taxon>
        <taxon>Chryseobacterium</taxon>
    </lineage>
</organism>
<name>A0AAE3YBW7_9FLAO</name>
<accession>A0AAE3YBW7</accession>
<dbReference type="Proteomes" id="UP001184861">
    <property type="component" value="Unassembled WGS sequence"/>
</dbReference>
<dbReference type="EMBL" id="JAVDQY010000003">
    <property type="protein sequence ID" value="MDR6527610.1"/>
    <property type="molecule type" value="Genomic_DNA"/>
</dbReference>
<dbReference type="RefSeq" id="WP_309946981.1">
    <property type="nucleotide sequence ID" value="NZ_JAVDQY010000003.1"/>
</dbReference>
<comment type="caution">
    <text evidence="1">The sequence shown here is derived from an EMBL/GenBank/DDBJ whole genome shotgun (WGS) entry which is preliminary data.</text>
</comment>
<reference evidence="1" key="1">
    <citation type="submission" date="2023-07" db="EMBL/GenBank/DDBJ databases">
        <title>Sorghum-associated microbial communities from plants grown in Nebraska, USA.</title>
        <authorList>
            <person name="Schachtman D."/>
        </authorList>
    </citation>
    <scope>NUCLEOTIDE SEQUENCE</scope>
    <source>
        <strain evidence="1">DS2360</strain>
    </source>
</reference>
<evidence type="ECO:0000313" key="1">
    <source>
        <dbReference type="EMBL" id="MDR6527610.1"/>
    </source>
</evidence>
<evidence type="ECO:0000313" key="2">
    <source>
        <dbReference type="Proteomes" id="UP001184861"/>
    </source>
</evidence>
<gene>
    <name evidence="1" type="ORF">J2787_003002</name>
</gene>
<protein>
    <submittedName>
        <fullName evidence="1">Uncharacterized protein</fullName>
    </submittedName>
</protein>
<sequence length="146" mass="17186">MIQELNKFEAVFRDSLKTAFINVDHEYIDALLDKRDLPEFSDVWMEAYQAVDGKAINLETEEKINDIRKDIFVFVFRITGSSDMSAYISDDVGLICAYYIHNIDHKWVNDLFFTYLTHQIPHGELMKTDQKIRELINSYPLNDEKL</sequence>
<proteinExistence type="predicted"/>
<dbReference type="AlphaFoldDB" id="A0AAE3YBW7"/>